<organism evidence="1 2">
    <name type="scientific">Psychrobacillus faecigallinarum</name>
    <dbReference type="NCBI Taxonomy" id="2762235"/>
    <lineage>
        <taxon>Bacteria</taxon>
        <taxon>Bacillati</taxon>
        <taxon>Bacillota</taxon>
        <taxon>Bacilli</taxon>
        <taxon>Bacillales</taxon>
        <taxon>Bacillaceae</taxon>
        <taxon>Psychrobacillus</taxon>
    </lineage>
</organism>
<sequence length="252" mass="29632">MQSLQNRLKQEIQQNSKLKIMESFLWCVPIHTIEVEYKRIKRTKMDVLMKIMLISFQKTDITSSMQLSELLLVENLFIDDLIDVMKKSGLIEKEEDSISLTSKGIQQLEEGIFEEEQEPGTQNILYSPSHEAFLKGEIKPASEGEELLEVYRYAKEEKKKLLLEDRLLLEAVEESKVEVTEGDAPLIIISEIITSSELYIDDIPCLEYIVYNESDDLFFARVWNTLTDRWDEVLEEQLNEKERLNWRKKYLN</sequence>
<protein>
    <recommendedName>
        <fullName evidence="3">DUF4364 family protein</fullName>
    </recommendedName>
</protein>
<gene>
    <name evidence="1" type="ORF">H9650_08750</name>
</gene>
<name>A0ABR8R8S5_9BACI</name>
<comment type="caution">
    <text evidence="1">The sequence shown here is derived from an EMBL/GenBank/DDBJ whole genome shotgun (WGS) entry which is preliminary data.</text>
</comment>
<dbReference type="EMBL" id="JACSQO010000003">
    <property type="protein sequence ID" value="MBD7944205.1"/>
    <property type="molecule type" value="Genomic_DNA"/>
</dbReference>
<keyword evidence="2" id="KW-1185">Reference proteome</keyword>
<proteinExistence type="predicted"/>
<reference evidence="1 2" key="1">
    <citation type="submission" date="2020-08" db="EMBL/GenBank/DDBJ databases">
        <title>A Genomic Blueprint of the Chicken Gut Microbiome.</title>
        <authorList>
            <person name="Gilroy R."/>
            <person name="Ravi A."/>
            <person name="Getino M."/>
            <person name="Pursley I."/>
            <person name="Horton D.L."/>
            <person name="Alikhan N.-F."/>
            <person name="Baker D."/>
            <person name="Gharbi K."/>
            <person name="Hall N."/>
            <person name="Watson M."/>
            <person name="Adriaenssens E.M."/>
            <person name="Foster-Nyarko E."/>
            <person name="Jarju S."/>
            <person name="Secka A."/>
            <person name="Antonio M."/>
            <person name="Oren A."/>
            <person name="Chaudhuri R."/>
            <person name="La Ragione R.M."/>
            <person name="Hildebrand F."/>
            <person name="Pallen M.J."/>
        </authorList>
    </citation>
    <scope>NUCLEOTIDE SEQUENCE [LARGE SCALE GENOMIC DNA]</scope>
    <source>
        <strain evidence="1 2">Sa2BUA9</strain>
    </source>
</reference>
<dbReference type="Proteomes" id="UP000640786">
    <property type="component" value="Unassembled WGS sequence"/>
</dbReference>
<evidence type="ECO:0000313" key="2">
    <source>
        <dbReference type="Proteomes" id="UP000640786"/>
    </source>
</evidence>
<evidence type="ECO:0000313" key="1">
    <source>
        <dbReference type="EMBL" id="MBD7944205.1"/>
    </source>
</evidence>
<dbReference type="RefSeq" id="WP_154311752.1">
    <property type="nucleotide sequence ID" value="NZ_JACSQO010000003.1"/>
</dbReference>
<evidence type="ECO:0008006" key="3">
    <source>
        <dbReference type="Google" id="ProtNLM"/>
    </source>
</evidence>
<accession>A0ABR8R8S5</accession>